<dbReference type="Proteomes" id="UP000449846">
    <property type="component" value="Unassembled WGS sequence"/>
</dbReference>
<dbReference type="RefSeq" id="WP_155041909.1">
    <property type="nucleotide sequence ID" value="NZ_WMIG01000023.1"/>
</dbReference>
<gene>
    <name evidence="2" type="ORF">GL300_22430</name>
</gene>
<proteinExistence type="predicted"/>
<feature type="compositionally biased region" description="Basic and acidic residues" evidence="1">
    <location>
        <begin position="1"/>
        <end position="10"/>
    </location>
</feature>
<comment type="caution">
    <text evidence="2">The sequence shown here is derived from an EMBL/GenBank/DDBJ whole genome shotgun (WGS) entry which is preliminary data.</text>
</comment>
<dbReference type="OrthoDB" id="7874235at2"/>
<keyword evidence="3" id="KW-1185">Reference proteome</keyword>
<organism evidence="2 3">
    <name type="scientific">Paracoccus litorisediminis</name>
    <dbReference type="NCBI Taxonomy" id="2006130"/>
    <lineage>
        <taxon>Bacteria</taxon>
        <taxon>Pseudomonadati</taxon>
        <taxon>Pseudomonadota</taxon>
        <taxon>Alphaproteobacteria</taxon>
        <taxon>Rhodobacterales</taxon>
        <taxon>Paracoccaceae</taxon>
        <taxon>Paracoccus</taxon>
    </lineage>
</organism>
<sequence>MTKHIADKLQESGPGRLRNFTRQEREAGLHPSIAILHERPRNAAEAKGRRLAEFTRIDRGHRV</sequence>
<evidence type="ECO:0000313" key="2">
    <source>
        <dbReference type="EMBL" id="MTH61957.1"/>
    </source>
</evidence>
<reference evidence="2 3" key="1">
    <citation type="submission" date="2019-11" db="EMBL/GenBank/DDBJ databases">
        <authorList>
            <person name="Dong K."/>
        </authorList>
    </citation>
    <scope>NUCLEOTIDE SEQUENCE [LARGE SCALE GENOMIC DNA]</scope>
    <source>
        <strain evidence="2 3">NBRC 112902</strain>
    </source>
</reference>
<accession>A0A844HUE1</accession>
<evidence type="ECO:0000256" key="1">
    <source>
        <dbReference type="SAM" id="MobiDB-lite"/>
    </source>
</evidence>
<feature type="region of interest" description="Disordered" evidence="1">
    <location>
        <begin position="1"/>
        <end position="29"/>
    </location>
</feature>
<protein>
    <submittedName>
        <fullName evidence="2">Uncharacterized protein</fullName>
    </submittedName>
</protein>
<name>A0A844HUE1_9RHOB</name>
<dbReference type="EMBL" id="WMIG01000023">
    <property type="protein sequence ID" value="MTH61957.1"/>
    <property type="molecule type" value="Genomic_DNA"/>
</dbReference>
<dbReference type="AlphaFoldDB" id="A0A844HUE1"/>
<evidence type="ECO:0000313" key="3">
    <source>
        <dbReference type="Proteomes" id="UP000449846"/>
    </source>
</evidence>